<evidence type="ECO:0000256" key="9">
    <source>
        <dbReference type="SAM" id="MobiDB-lite"/>
    </source>
</evidence>
<dbReference type="OMA" id="CTERDYA"/>
<evidence type="ECO:0000256" key="8">
    <source>
        <dbReference type="SAM" id="Coils"/>
    </source>
</evidence>
<evidence type="ECO:0000256" key="2">
    <source>
        <dbReference type="ARBA" id="ARBA00004120"/>
    </source>
</evidence>
<keyword evidence="7" id="KW-0862">Zinc</keyword>
<keyword evidence="7" id="KW-0863">Zinc-finger</keyword>
<dbReference type="GO" id="GO:0005737">
    <property type="term" value="C:cytoplasm"/>
    <property type="evidence" value="ECO:0007669"/>
    <property type="project" value="TreeGrafter"/>
</dbReference>
<feature type="compositionally biased region" description="Low complexity" evidence="9">
    <location>
        <begin position="217"/>
        <end position="227"/>
    </location>
</feature>
<keyword evidence="7" id="KW-0479">Metal-binding</keyword>
<dbReference type="AlphaFoldDB" id="A0A0M9FVY6"/>
<feature type="coiled-coil region" evidence="8">
    <location>
        <begin position="94"/>
        <end position="128"/>
    </location>
</feature>
<feature type="compositionally biased region" description="Low complexity" evidence="9">
    <location>
        <begin position="480"/>
        <end position="489"/>
    </location>
</feature>
<dbReference type="GeneID" id="26907400"/>
<proteinExistence type="inferred from homology"/>
<name>A0A0M9FVY6_LEPPY</name>
<dbReference type="VEuPathDB" id="TriTrypDB:LpyrH10_17_0460"/>
<dbReference type="InterPro" id="IPR051241">
    <property type="entry name" value="DZIP_RILPL"/>
</dbReference>
<reference evidence="11 12" key="1">
    <citation type="submission" date="2015-07" db="EMBL/GenBank/DDBJ databases">
        <title>High-quality genome of monoxenous trypanosomatid Leptomonas pyrrhocoris.</title>
        <authorList>
            <person name="Flegontov P."/>
            <person name="Butenko A."/>
            <person name="Firsov S."/>
            <person name="Vlcek C."/>
            <person name="Logacheva M.D."/>
            <person name="Field M."/>
            <person name="Filatov D."/>
            <person name="Flegontova O."/>
            <person name="Gerasimov E."/>
            <person name="Jackson A.P."/>
            <person name="Kelly S."/>
            <person name="Opperdoes F."/>
            <person name="O'Reilly A."/>
            <person name="Votypka J."/>
            <person name="Yurchenko V."/>
            <person name="Lukes J."/>
        </authorList>
    </citation>
    <scope>NUCLEOTIDE SEQUENCE [LARGE SCALE GENOMIC DNA]</scope>
    <source>
        <strain evidence="11">H10</strain>
    </source>
</reference>
<feature type="compositionally biased region" description="Low complexity" evidence="9">
    <location>
        <begin position="516"/>
        <end position="530"/>
    </location>
</feature>
<dbReference type="RefSeq" id="XP_015655640.1">
    <property type="nucleotide sequence ID" value="XM_015805634.1"/>
</dbReference>
<dbReference type="EMBL" id="LGTL01000017">
    <property type="protein sequence ID" value="KPA77201.1"/>
    <property type="molecule type" value="Genomic_DNA"/>
</dbReference>
<evidence type="ECO:0000256" key="3">
    <source>
        <dbReference type="ARBA" id="ARBA00009131"/>
    </source>
</evidence>
<organism evidence="11 12">
    <name type="scientific">Leptomonas pyrrhocoris</name>
    <name type="common">Firebug parasite</name>
    <dbReference type="NCBI Taxonomy" id="157538"/>
    <lineage>
        <taxon>Eukaryota</taxon>
        <taxon>Discoba</taxon>
        <taxon>Euglenozoa</taxon>
        <taxon>Kinetoplastea</taxon>
        <taxon>Metakinetoplastina</taxon>
        <taxon>Trypanosomatida</taxon>
        <taxon>Trypanosomatidae</taxon>
        <taxon>Leishmaniinae</taxon>
        <taxon>Leptomonas</taxon>
    </lineage>
</organism>
<dbReference type="PANTHER" id="PTHR21502">
    <property type="entry name" value="ZINC FINGER PROTEIN DZIP1"/>
    <property type="match status" value="1"/>
</dbReference>
<feature type="compositionally biased region" description="Pro residues" evidence="9">
    <location>
        <begin position="282"/>
        <end position="293"/>
    </location>
</feature>
<feature type="compositionally biased region" description="Low complexity" evidence="9">
    <location>
        <begin position="180"/>
        <end position="192"/>
    </location>
</feature>
<feature type="compositionally biased region" description="Low complexity" evidence="9">
    <location>
        <begin position="538"/>
        <end position="554"/>
    </location>
</feature>
<keyword evidence="4 8" id="KW-0175">Coiled coil</keyword>
<accession>A0A0M9FVY6</accession>
<evidence type="ECO:0000313" key="12">
    <source>
        <dbReference type="Proteomes" id="UP000037923"/>
    </source>
</evidence>
<feature type="compositionally biased region" description="Low complexity" evidence="9">
    <location>
        <begin position="294"/>
        <end position="327"/>
    </location>
</feature>
<evidence type="ECO:0000256" key="6">
    <source>
        <dbReference type="ARBA" id="ARBA00023273"/>
    </source>
</evidence>
<evidence type="ECO:0000256" key="4">
    <source>
        <dbReference type="ARBA" id="ARBA00023054"/>
    </source>
</evidence>
<comment type="similarity">
    <text evidence="3">Belongs to the DZIP C2H2-type zinc-finger protein family.</text>
</comment>
<dbReference type="PROSITE" id="PS00028">
    <property type="entry name" value="ZINC_FINGER_C2H2_1"/>
    <property type="match status" value="1"/>
</dbReference>
<keyword evidence="6" id="KW-0966">Cell projection</keyword>
<dbReference type="RefSeq" id="XP_015655639.1">
    <property type="nucleotide sequence ID" value="XM_015805633.1"/>
</dbReference>
<dbReference type="InterPro" id="IPR013087">
    <property type="entry name" value="Znf_C2H2_type"/>
</dbReference>
<gene>
    <name evidence="11" type="ORF">ABB37_07114</name>
</gene>
<comment type="subcellular location">
    <subcellularLocation>
        <location evidence="2">Cytoplasm</location>
        <location evidence="2">Cytoskeleton</location>
        <location evidence="2">Cilium basal body</location>
    </subcellularLocation>
    <subcellularLocation>
        <location evidence="1">Cytoplasm</location>
        <location evidence="1">Cytoskeleton</location>
        <location evidence="1">Microtubule organizing center</location>
        <location evidence="1">Centrosome</location>
        <location evidence="1">Centriole</location>
    </subcellularLocation>
</comment>
<dbReference type="GO" id="GO:0008270">
    <property type="term" value="F:zinc ion binding"/>
    <property type="evidence" value="ECO:0007669"/>
    <property type="project" value="UniProtKB-KW"/>
</dbReference>
<evidence type="ECO:0000259" key="10">
    <source>
        <dbReference type="PROSITE" id="PS50157"/>
    </source>
</evidence>
<dbReference type="Pfam" id="PF13815">
    <property type="entry name" value="Dzip-like_N"/>
    <property type="match status" value="1"/>
</dbReference>
<comment type="caution">
    <text evidence="11">The sequence shown here is derived from an EMBL/GenBank/DDBJ whole genome shotgun (WGS) entry which is preliminary data.</text>
</comment>
<feature type="region of interest" description="Disordered" evidence="9">
    <location>
        <begin position="478"/>
        <end position="579"/>
    </location>
</feature>
<evidence type="ECO:0000256" key="1">
    <source>
        <dbReference type="ARBA" id="ARBA00004114"/>
    </source>
</evidence>
<dbReference type="EMBL" id="LGTL01000017">
    <property type="protein sequence ID" value="KPA77200.1"/>
    <property type="molecule type" value="Genomic_DNA"/>
</dbReference>
<keyword evidence="5" id="KW-0963">Cytoplasm</keyword>
<dbReference type="GO" id="GO:0005814">
    <property type="term" value="C:centriole"/>
    <property type="evidence" value="ECO:0007669"/>
    <property type="project" value="UniProtKB-SubCell"/>
</dbReference>
<evidence type="ECO:0000313" key="11">
    <source>
        <dbReference type="EMBL" id="KPA77200.1"/>
    </source>
</evidence>
<evidence type="ECO:0000256" key="7">
    <source>
        <dbReference type="PROSITE-ProRule" id="PRU00042"/>
    </source>
</evidence>
<feature type="domain" description="C2H2-type" evidence="10">
    <location>
        <begin position="154"/>
        <end position="182"/>
    </location>
</feature>
<feature type="region of interest" description="Disordered" evidence="9">
    <location>
        <begin position="277"/>
        <end position="327"/>
    </location>
</feature>
<dbReference type="Proteomes" id="UP000037923">
    <property type="component" value="Unassembled WGS sequence"/>
</dbReference>
<dbReference type="SMART" id="SM00355">
    <property type="entry name" value="ZnF_C2H2"/>
    <property type="match status" value="1"/>
</dbReference>
<feature type="region of interest" description="Disordered" evidence="9">
    <location>
        <begin position="170"/>
        <end position="236"/>
    </location>
</feature>
<keyword evidence="12" id="KW-1185">Reference proteome</keyword>
<dbReference type="InterPro" id="IPR032714">
    <property type="entry name" value="DZIP1_N"/>
</dbReference>
<evidence type="ECO:0000256" key="5">
    <source>
        <dbReference type="ARBA" id="ARBA00023212"/>
    </source>
</evidence>
<dbReference type="PANTHER" id="PTHR21502:SF9">
    <property type="entry name" value="C2H2-TYPE DOMAIN-CONTAINING PROTEIN"/>
    <property type="match status" value="1"/>
</dbReference>
<sequence length="579" mass="61177">MASSEFEFVQGNERLDWGVLVSIDVERLMKSTSVETLQRIIENIAFSRVTRDEAALFTAEHILHLFQLCQVVIQYLVYSQEVLAKMNVRLNDRMAAQQAAVQEREVMLQRLSEENSSLKKQVKTQRRTLLAYEYNAQAALARGGGGGAPTAPAYACPYCGEVYQKAESMQSHLRKRHNTSSSAAAAPSVPSAWSDGAGLPVPAAVSSPSPPPPAPTSYAQLPQQSYYQPPPPQVSSAEELAALPQLRHRVEQLEKDKEVMERQQRENLILMMLGATRSQPTTTPPPPPPPSPAAAPATASALPSAFAPSPSSSPLPGLASSSPASPSLAEQLQGIPVVPDVSAMMNYNLSCQRESSENALRRQLVDLEAEIRALRTSNAAAVAPGTTTPAAAAAGTEPTVPRPPWVAELQQAQHPTTTITTPSLTPVPVVPALSVPASPPPTPLPPAPASAAVPPTHAYDYTSGITVNVPAPISPPQLPSPLSGLQAPPVMSPLPPPAPSVAAAETPLSVPRFDTQQQQQPPAPLSSLLPRPVPLPRCPRQQLPPTTAAAAAARHGGGGRTVYPGEEEARPRDGAPLGE</sequence>
<dbReference type="OrthoDB" id="515971at2759"/>
<feature type="compositionally biased region" description="Pro residues" evidence="9">
    <location>
        <begin position="490"/>
        <end position="499"/>
    </location>
</feature>
<keyword evidence="5" id="KW-0206">Cytoskeleton</keyword>
<dbReference type="PROSITE" id="PS50157">
    <property type="entry name" value="ZINC_FINGER_C2H2_2"/>
    <property type="match status" value="1"/>
</dbReference>
<protein>
    <recommendedName>
        <fullName evidence="10">C2H2-type domain-containing protein</fullName>
    </recommendedName>
</protein>